<evidence type="ECO:0000256" key="4">
    <source>
        <dbReference type="ARBA" id="ARBA00005189"/>
    </source>
</evidence>
<dbReference type="Proteomes" id="UP000020077">
    <property type="component" value="Unassembled WGS sequence"/>
</dbReference>
<keyword evidence="10 18" id="KW-0808">Transferase</keyword>
<evidence type="ECO:0000256" key="11">
    <source>
        <dbReference type="ARBA" id="ARBA00022692"/>
    </source>
</evidence>
<keyword evidence="13 19" id="KW-1133">Transmembrane helix</keyword>
<evidence type="ECO:0000256" key="16">
    <source>
        <dbReference type="ARBA" id="ARBA00023209"/>
    </source>
</evidence>
<gene>
    <name evidence="20" type="primary">cdsA_1</name>
    <name evidence="20" type="ORF">AW09_001549</name>
</gene>
<accession>A0A080M7V2</accession>
<evidence type="ECO:0000256" key="5">
    <source>
        <dbReference type="ARBA" id="ARBA00010185"/>
    </source>
</evidence>
<evidence type="ECO:0000256" key="7">
    <source>
        <dbReference type="ARBA" id="ARBA00019373"/>
    </source>
</evidence>
<evidence type="ECO:0000256" key="1">
    <source>
        <dbReference type="ARBA" id="ARBA00001698"/>
    </source>
</evidence>
<evidence type="ECO:0000256" key="10">
    <source>
        <dbReference type="ARBA" id="ARBA00022679"/>
    </source>
</evidence>
<feature type="transmembrane region" description="Helical" evidence="19">
    <location>
        <begin position="181"/>
        <end position="201"/>
    </location>
</feature>
<evidence type="ECO:0000256" key="14">
    <source>
        <dbReference type="ARBA" id="ARBA00023098"/>
    </source>
</evidence>
<dbReference type="PANTHER" id="PTHR46382:SF1">
    <property type="entry name" value="PHOSPHATIDATE CYTIDYLYLTRANSFERASE"/>
    <property type="match status" value="1"/>
</dbReference>
<dbReference type="PROSITE" id="PS01315">
    <property type="entry name" value="CDS"/>
    <property type="match status" value="1"/>
</dbReference>
<evidence type="ECO:0000256" key="3">
    <source>
        <dbReference type="ARBA" id="ARBA00005119"/>
    </source>
</evidence>
<evidence type="ECO:0000313" key="20">
    <source>
        <dbReference type="EMBL" id="KFB73194.1"/>
    </source>
</evidence>
<keyword evidence="8" id="KW-1003">Cell membrane</keyword>
<keyword evidence="17" id="KW-1208">Phospholipid metabolism</keyword>
<reference evidence="20 21" key="1">
    <citation type="submission" date="2014-02" db="EMBL/GenBank/DDBJ databases">
        <title>Expanding our view of genomic diversity in Candidatus Accumulibacter clades.</title>
        <authorList>
            <person name="Skennerton C.T."/>
            <person name="Barr J.J."/>
            <person name="Slater F.R."/>
            <person name="Bond P.L."/>
            <person name="Tyson G.W."/>
        </authorList>
    </citation>
    <scope>NUCLEOTIDE SEQUENCE [LARGE SCALE GENOMIC DNA]</scope>
    <source>
        <strain evidence="21">BA-91</strain>
    </source>
</reference>
<dbReference type="EMBL" id="JDVG02000266">
    <property type="protein sequence ID" value="KFB73194.1"/>
    <property type="molecule type" value="Genomic_DNA"/>
</dbReference>
<keyword evidence="12 18" id="KW-0548">Nucleotidyltransferase</keyword>
<dbReference type="InterPro" id="IPR000374">
    <property type="entry name" value="PC_trans"/>
</dbReference>
<sequence>MITALVLFAAFLGALFYLSPLGWLLFVTAVAGVAAWEWGALMRLGAAGQISLGVLLAFLCAIVAVLEPAAVGLGAGFDATAWRLGACFYLPAAVFWLLLVPIWLQRRWPLANPVLALATGIVLLLPVWLALIQLRQAGPQALLAIMAVVWLADIGAYFAGRSLGKHKLAPSISPGKTWEGAIGGGVTVLVYGLLLSSRLPATLAGNLPLLLVLLVLLTAISILGDLFESLLKRQAGLKDSSRILPGHGGVLDRIDSLTSTLPLVALVWLATRL</sequence>
<dbReference type="UniPathway" id="UPA00557">
    <property type="reaction ID" value="UER00614"/>
</dbReference>
<evidence type="ECO:0000256" key="2">
    <source>
        <dbReference type="ARBA" id="ARBA00004651"/>
    </source>
</evidence>
<feature type="transmembrane region" description="Helical" evidence="19">
    <location>
        <begin position="53"/>
        <end position="75"/>
    </location>
</feature>
<keyword evidence="15 19" id="KW-0472">Membrane</keyword>
<evidence type="ECO:0000256" key="19">
    <source>
        <dbReference type="SAM" id="Phobius"/>
    </source>
</evidence>
<evidence type="ECO:0000256" key="8">
    <source>
        <dbReference type="ARBA" id="ARBA00022475"/>
    </source>
</evidence>
<evidence type="ECO:0000256" key="9">
    <source>
        <dbReference type="ARBA" id="ARBA00022516"/>
    </source>
</evidence>
<evidence type="ECO:0000256" key="12">
    <source>
        <dbReference type="ARBA" id="ARBA00022695"/>
    </source>
</evidence>
<keyword evidence="16" id="KW-0594">Phospholipid biosynthesis</keyword>
<comment type="similarity">
    <text evidence="5 18">Belongs to the CDS family.</text>
</comment>
<keyword evidence="9" id="KW-0444">Lipid biosynthesis</keyword>
<evidence type="ECO:0000256" key="18">
    <source>
        <dbReference type="RuleBase" id="RU003938"/>
    </source>
</evidence>
<proteinExistence type="inferred from homology"/>
<evidence type="ECO:0000256" key="17">
    <source>
        <dbReference type="ARBA" id="ARBA00023264"/>
    </source>
</evidence>
<dbReference type="GO" id="GO:0005886">
    <property type="term" value="C:plasma membrane"/>
    <property type="evidence" value="ECO:0007669"/>
    <property type="project" value="UniProtKB-SubCell"/>
</dbReference>
<keyword evidence="11 18" id="KW-0812">Transmembrane</keyword>
<comment type="catalytic activity">
    <reaction evidence="1 18">
        <text>a 1,2-diacyl-sn-glycero-3-phosphate + CTP + H(+) = a CDP-1,2-diacyl-sn-glycerol + diphosphate</text>
        <dbReference type="Rhea" id="RHEA:16229"/>
        <dbReference type="ChEBI" id="CHEBI:15378"/>
        <dbReference type="ChEBI" id="CHEBI:33019"/>
        <dbReference type="ChEBI" id="CHEBI:37563"/>
        <dbReference type="ChEBI" id="CHEBI:58332"/>
        <dbReference type="ChEBI" id="CHEBI:58608"/>
        <dbReference type="EC" id="2.7.7.41"/>
    </reaction>
</comment>
<dbReference type="GO" id="GO:0004605">
    <property type="term" value="F:phosphatidate cytidylyltransferase activity"/>
    <property type="evidence" value="ECO:0007669"/>
    <property type="project" value="UniProtKB-EC"/>
</dbReference>
<keyword evidence="14" id="KW-0443">Lipid metabolism</keyword>
<comment type="pathway">
    <text evidence="4">Lipid metabolism.</text>
</comment>
<dbReference type="AlphaFoldDB" id="A0A080M7V2"/>
<feature type="transmembrane region" description="Helical" evidence="19">
    <location>
        <begin position="140"/>
        <end position="160"/>
    </location>
</feature>
<comment type="caution">
    <text evidence="20">The sequence shown here is derived from an EMBL/GenBank/DDBJ whole genome shotgun (WGS) entry which is preliminary data.</text>
</comment>
<evidence type="ECO:0000256" key="6">
    <source>
        <dbReference type="ARBA" id="ARBA00012487"/>
    </source>
</evidence>
<evidence type="ECO:0000313" key="21">
    <source>
        <dbReference type="Proteomes" id="UP000020077"/>
    </source>
</evidence>
<organism evidence="20 21">
    <name type="scientific">Candidatus Accumulibacter phosphatis</name>
    <dbReference type="NCBI Taxonomy" id="327160"/>
    <lineage>
        <taxon>Bacteria</taxon>
        <taxon>Pseudomonadati</taxon>
        <taxon>Pseudomonadota</taxon>
        <taxon>Betaproteobacteria</taxon>
        <taxon>Candidatus Accumulibacter</taxon>
    </lineage>
</organism>
<feature type="transmembrane region" description="Helical" evidence="19">
    <location>
        <begin position="114"/>
        <end position="134"/>
    </location>
</feature>
<dbReference type="PANTHER" id="PTHR46382">
    <property type="entry name" value="PHOSPHATIDATE CYTIDYLYLTRANSFERASE"/>
    <property type="match status" value="1"/>
</dbReference>
<dbReference type="Pfam" id="PF01148">
    <property type="entry name" value="CTP_transf_1"/>
    <property type="match status" value="1"/>
</dbReference>
<dbReference type="EC" id="2.7.7.41" evidence="6 18"/>
<evidence type="ECO:0000256" key="13">
    <source>
        <dbReference type="ARBA" id="ARBA00022989"/>
    </source>
</evidence>
<evidence type="ECO:0000256" key="15">
    <source>
        <dbReference type="ARBA" id="ARBA00023136"/>
    </source>
</evidence>
<comment type="pathway">
    <text evidence="3 18">Phospholipid metabolism; CDP-diacylglycerol biosynthesis; CDP-diacylglycerol from sn-glycerol 3-phosphate: step 3/3.</text>
</comment>
<name>A0A080M7V2_9PROT</name>
<feature type="transmembrane region" description="Helical" evidence="19">
    <location>
        <begin position="81"/>
        <end position="102"/>
    </location>
</feature>
<dbReference type="GO" id="GO:0016024">
    <property type="term" value="P:CDP-diacylglycerol biosynthetic process"/>
    <property type="evidence" value="ECO:0007669"/>
    <property type="project" value="UniProtKB-UniPathway"/>
</dbReference>
<feature type="transmembrane region" description="Helical" evidence="19">
    <location>
        <begin position="207"/>
        <end position="227"/>
    </location>
</feature>
<protein>
    <recommendedName>
        <fullName evidence="7 18">Phosphatidate cytidylyltransferase</fullName>
        <ecNumber evidence="6 18">2.7.7.41</ecNumber>
    </recommendedName>
</protein>
<comment type="subcellular location">
    <subcellularLocation>
        <location evidence="2">Cell membrane</location>
        <topology evidence="2">Multi-pass membrane protein</topology>
    </subcellularLocation>
</comment>